<name>A0A382YUS9_9ZZZZ</name>
<sequence length="62" mass="6457">VADSSSVSEFDLEDAIHSDQIPTGKKQHHDAIINNISFSALDSISPQVDPGKPISSGVVSPA</sequence>
<accession>A0A382YUS9</accession>
<reference evidence="2" key="1">
    <citation type="submission" date="2018-05" db="EMBL/GenBank/DDBJ databases">
        <authorList>
            <person name="Lanie J.A."/>
            <person name="Ng W.-L."/>
            <person name="Kazmierczak K.M."/>
            <person name="Andrzejewski T.M."/>
            <person name="Davidsen T.M."/>
            <person name="Wayne K.J."/>
            <person name="Tettelin H."/>
            <person name="Glass J.I."/>
            <person name="Rusch D."/>
            <person name="Podicherti R."/>
            <person name="Tsui H.-C.T."/>
            <person name="Winkler M.E."/>
        </authorList>
    </citation>
    <scope>NUCLEOTIDE SEQUENCE</scope>
</reference>
<dbReference type="AlphaFoldDB" id="A0A382YUS9"/>
<organism evidence="2">
    <name type="scientific">marine metagenome</name>
    <dbReference type="NCBI Taxonomy" id="408172"/>
    <lineage>
        <taxon>unclassified sequences</taxon>
        <taxon>metagenomes</taxon>
        <taxon>ecological metagenomes</taxon>
    </lineage>
</organism>
<evidence type="ECO:0000313" key="2">
    <source>
        <dbReference type="EMBL" id="SVD86963.1"/>
    </source>
</evidence>
<proteinExistence type="predicted"/>
<dbReference type="EMBL" id="UINC01178671">
    <property type="protein sequence ID" value="SVD86963.1"/>
    <property type="molecule type" value="Genomic_DNA"/>
</dbReference>
<feature type="non-terminal residue" evidence="2">
    <location>
        <position position="1"/>
    </location>
</feature>
<feature type="region of interest" description="Disordered" evidence="1">
    <location>
        <begin position="1"/>
        <end position="27"/>
    </location>
</feature>
<evidence type="ECO:0000256" key="1">
    <source>
        <dbReference type="SAM" id="MobiDB-lite"/>
    </source>
</evidence>
<protein>
    <submittedName>
        <fullName evidence="2">Uncharacterized protein</fullName>
    </submittedName>
</protein>
<gene>
    <name evidence="2" type="ORF">METZ01_LOCUS439817</name>
</gene>